<proteinExistence type="predicted"/>
<name>A0A0F3RGQ6_9RICK</name>
<evidence type="ECO:0000313" key="2">
    <source>
        <dbReference type="Proteomes" id="UP000033736"/>
    </source>
</evidence>
<comment type="caution">
    <text evidence="1">The sequence shown here is derived from an EMBL/GenBank/DDBJ whole genome shotgun (WGS) entry which is preliminary data.</text>
</comment>
<dbReference type="PATRIC" id="fig|1268837.3.peg.280"/>
<gene>
    <name evidence="1" type="ORF">RAT170B_0276</name>
</gene>
<dbReference type="EMBL" id="LAOQ01000001">
    <property type="protein sequence ID" value="KJW05458.1"/>
    <property type="molecule type" value="Genomic_DNA"/>
</dbReference>
<protein>
    <submittedName>
        <fullName evidence="1">Uncharacterized protein</fullName>
    </submittedName>
</protein>
<reference evidence="1 2" key="1">
    <citation type="submission" date="2015-01" db="EMBL/GenBank/DDBJ databases">
        <title>Genome Sequencing of Rickettsiales /home/snadendla/prok_pipe/test/illegal_ec_num.txt.</title>
        <authorList>
            <person name="Daugherty S.C."/>
            <person name="Su Q."/>
            <person name="Abolude K."/>
            <person name="Beier-Sexton M."/>
            <person name="Carlyon J.A."/>
            <person name="Carter R."/>
            <person name="Day N.P."/>
            <person name="Dumler S.J."/>
            <person name="Dyachenko V."/>
            <person name="Godinez A."/>
            <person name="Kurtti T.J."/>
            <person name="Lichay M."/>
            <person name="Mullins K.E."/>
            <person name="Ott S."/>
            <person name="Pappas-Brown V."/>
            <person name="Paris D.H."/>
            <person name="Patel P."/>
            <person name="Richards A.L."/>
            <person name="Sadzewicz L."/>
            <person name="Sears K."/>
            <person name="Seidman D."/>
            <person name="Sengamalay N."/>
            <person name="Stenos J."/>
            <person name="Tallon L.J."/>
            <person name="Vincent G."/>
            <person name="Fraser C.M."/>
            <person name="Munderloh U."/>
            <person name="Dunning-Hotopp J.C."/>
        </authorList>
    </citation>
    <scope>NUCLEOTIDE SEQUENCE [LARGE SCALE GENOMIC DNA]</scope>
    <source>
        <strain evidence="1 2">T170-B</strain>
    </source>
</reference>
<accession>A0A0F3RGQ6</accession>
<sequence>MERAPILSTEAIKSISFEPISSDYYSDGEYTPWRGGNVPMLGKG</sequence>
<keyword evidence="2" id="KW-1185">Reference proteome</keyword>
<dbReference type="AlphaFoldDB" id="A0A0F3RGQ6"/>
<organism evidence="1 2">
    <name type="scientific">Rickettsia argasii T170-B</name>
    <dbReference type="NCBI Taxonomy" id="1268837"/>
    <lineage>
        <taxon>Bacteria</taxon>
        <taxon>Pseudomonadati</taxon>
        <taxon>Pseudomonadota</taxon>
        <taxon>Alphaproteobacteria</taxon>
        <taxon>Rickettsiales</taxon>
        <taxon>Rickettsiaceae</taxon>
        <taxon>Rickettsieae</taxon>
        <taxon>Rickettsia</taxon>
        <taxon>spotted fever group</taxon>
    </lineage>
</organism>
<dbReference type="Proteomes" id="UP000033736">
    <property type="component" value="Unassembled WGS sequence"/>
</dbReference>
<evidence type="ECO:0000313" key="1">
    <source>
        <dbReference type="EMBL" id="KJW05458.1"/>
    </source>
</evidence>